<protein>
    <recommendedName>
        <fullName evidence="1">Floricaula/leafy-like transcription factor</fullName>
    </recommendedName>
</protein>
<dbReference type="PANTHER" id="PTHR36079">
    <property type="entry name" value="PROTEIN LEAFY"/>
    <property type="match status" value="1"/>
</dbReference>
<keyword evidence="1" id="KW-0010">Activator</keyword>
<dbReference type="InterPro" id="IPR035079">
    <property type="entry name" value="LFY_SAM"/>
</dbReference>
<feature type="region of interest" description="Disordered" evidence="2">
    <location>
        <begin position="184"/>
        <end position="249"/>
    </location>
</feature>
<evidence type="ECO:0000313" key="5">
    <source>
        <dbReference type="Proteomes" id="UP001497512"/>
    </source>
</evidence>
<proteinExistence type="inferred from homology"/>
<evidence type="ECO:0000256" key="1">
    <source>
        <dbReference type="RuleBase" id="RU366064"/>
    </source>
</evidence>
<gene>
    <name evidence="4" type="ORF">CSSPTR1EN2_LOCUS14069</name>
</gene>
<dbReference type="EMBL" id="OZ019895">
    <property type="protein sequence ID" value="CAK9218607.1"/>
    <property type="molecule type" value="Genomic_DNA"/>
</dbReference>
<reference evidence="4" key="1">
    <citation type="submission" date="2024-02" db="EMBL/GenBank/DDBJ databases">
        <authorList>
            <consortium name="ELIXIR-Norway"/>
            <consortium name="Elixir Norway"/>
        </authorList>
    </citation>
    <scope>NUCLEOTIDE SEQUENCE</scope>
</reference>
<comment type="function">
    <text evidence="1">Probable transcription factor.</text>
</comment>
<name>A0ABP0UDK5_9BRYO</name>
<keyword evidence="1" id="KW-0539">Nucleus</keyword>
<feature type="compositionally biased region" description="Basic and acidic residues" evidence="2">
    <location>
        <begin position="41"/>
        <end position="51"/>
    </location>
</feature>
<accession>A0ABP0UDK5</accession>
<comment type="subcellular location">
    <subcellularLocation>
        <location evidence="1">Nucleus</location>
    </subcellularLocation>
</comment>
<dbReference type="PANTHER" id="PTHR36079:SF1">
    <property type="entry name" value="PROTEIN LEAFY"/>
    <property type="match status" value="1"/>
</dbReference>
<keyword evidence="1" id="KW-0238">DNA-binding</keyword>
<keyword evidence="1" id="KW-0805">Transcription regulation</keyword>
<feature type="domain" description="Floricaula/Leafy protein SAM" evidence="3">
    <location>
        <begin position="122"/>
        <end position="184"/>
    </location>
</feature>
<sequence length="328" mass="35029">MHIQSHLLGDKCSAGLCGSLSRPEHTMEELRIIVDDTAESPTKRKQEEKMDGGVIKASSKTNCENGTDNRLRMKGKEKMTAVEQMSIGNGLLFQAKAVCLANFFSVSPSASQQPPGATTAPDLELIFEGFGVRGETIAKVKELGFTSKAFTSNLDELPSIIVSIKQHSCHLTVGEEQGIKCAAKHWQKEENSPVSRVSGDNKGASSSQTEGQSQQTSTGQGIPAVPAGNTHEAPFGNQGAKMPENASTDLSRDDCLAMGDLDTVKQYPELKLSNQRCNIPAKTISGDEVVAINGWVPSFGVGKDGHIESISDFDAPFNTSGQGTEENM</sequence>
<organism evidence="4 5">
    <name type="scientific">Sphagnum troendelagicum</name>
    <dbReference type="NCBI Taxonomy" id="128251"/>
    <lineage>
        <taxon>Eukaryota</taxon>
        <taxon>Viridiplantae</taxon>
        <taxon>Streptophyta</taxon>
        <taxon>Embryophyta</taxon>
        <taxon>Bryophyta</taxon>
        <taxon>Sphagnophytina</taxon>
        <taxon>Sphagnopsida</taxon>
        <taxon>Sphagnales</taxon>
        <taxon>Sphagnaceae</taxon>
        <taxon>Sphagnum</taxon>
    </lineage>
</organism>
<dbReference type="Pfam" id="PF01698">
    <property type="entry name" value="SAM_LFY"/>
    <property type="match status" value="1"/>
</dbReference>
<dbReference type="Proteomes" id="UP001497512">
    <property type="component" value="Chromosome 3"/>
</dbReference>
<evidence type="ECO:0000256" key="2">
    <source>
        <dbReference type="SAM" id="MobiDB-lite"/>
    </source>
</evidence>
<feature type="region of interest" description="Disordered" evidence="2">
    <location>
        <begin position="37"/>
        <end position="60"/>
    </location>
</feature>
<feature type="compositionally biased region" description="Low complexity" evidence="2">
    <location>
        <begin position="205"/>
        <end position="221"/>
    </location>
</feature>
<keyword evidence="5" id="KW-1185">Reference proteome</keyword>
<comment type="similarity">
    <text evidence="1">Belongs to the FLO/LFY family.</text>
</comment>
<dbReference type="InterPro" id="IPR002910">
    <property type="entry name" value="FLO_LFY"/>
</dbReference>
<evidence type="ECO:0000313" key="4">
    <source>
        <dbReference type="EMBL" id="CAK9218607.1"/>
    </source>
</evidence>
<evidence type="ECO:0000259" key="3">
    <source>
        <dbReference type="Pfam" id="PF01698"/>
    </source>
</evidence>
<keyword evidence="1" id="KW-0804">Transcription</keyword>